<dbReference type="EMBL" id="UGIX01000001">
    <property type="protein sequence ID" value="STP64257.1"/>
    <property type="molecule type" value="Genomic_DNA"/>
</dbReference>
<dbReference type="EMBL" id="PZZH01000001">
    <property type="protein sequence ID" value="PTN78762.1"/>
    <property type="molecule type" value="Genomic_DNA"/>
</dbReference>
<evidence type="ECO:0000313" key="3">
    <source>
        <dbReference type="EMBL" id="STP64257.1"/>
    </source>
</evidence>
<dbReference type="AlphaFoldDB" id="A0A855UHQ6"/>
<organism evidence="2 4">
    <name type="scientific">Enterococcus faecalis</name>
    <name type="common">Streptococcus faecalis</name>
    <dbReference type="NCBI Taxonomy" id="1351"/>
    <lineage>
        <taxon>Bacteria</taxon>
        <taxon>Bacillati</taxon>
        <taxon>Bacillota</taxon>
        <taxon>Bacilli</taxon>
        <taxon>Lactobacillales</taxon>
        <taxon>Enterococcaceae</taxon>
        <taxon>Enterococcus</taxon>
    </lineage>
</organism>
<accession>A0A855UHQ6</accession>
<evidence type="ECO:0000256" key="1">
    <source>
        <dbReference type="SAM" id="MobiDB-lite"/>
    </source>
</evidence>
<dbReference type="Proteomes" id="UP000254396">
    <property type="component" value="Unassembled WGS sequence"/>
</dbReference>
<reference evidence="3 5" key="2">
    <citation type="submission" date="2018-06" db="EMBL/GenBank/DDBJ databases">
        <authorList>
            <consortium name="Pathogen Informatics"/>
            <person name="Doyle S."/>
        </authorList>
    </citation>
    <scope>NUCLEOTIDE SEQUENCE [LARGE SCALE GENOMIC DNA]</scope>
    <source>
        <strain evidence="3 5">NCTC13379</strain>
    </source>
</reference>
<proteinExistence type="predicted"/>
<evidence type="ECO:0000313" key="5">
    <source>
        <dbReference type="Proteomes" id="UP000254396"/>
    </source>
</evidence>
<gene>
    <name evidence="2" type="ORF">DAI13_13715</name>
    <name evidence="3" type="ORF">NCTC13379_01058</name>
</gene>
<dbReference type="Proteomes" id="UP000244140">
    <property type="component" value="Unassembled WGS sequence"/>
</dbReference>
<comment type="caution">
    <text evidence="2">The sequence shown here is derived from an EMBL/GenBank/DDBJ whole genome shotgun (WGS) entry which is preliminary data.</text>
</comment>
<reference evidence="2 4" key="1">
    <citation type="submission" date="2018-04" db="EMBL/GenBank/DDBJ databases">
        <authorList>
            <person name="Van Tyne D."/>
        </authorList>
    </citation>
    <scope>NUCLEOTIDE SEQUENCE [LARGE SCALE GENOMIC DNA]</scope>
    <source>
        <strain evidence="2 4">B2535</strain>
    </source>
</reference>
<sequence>MQLRPYQEESRSAVQNEWENKKKKTSLVLPAG</sequence>
<protein>
    <submittedName>
        <fullName evidence="2">Uncharacterized protein</fullName>
    </submittedName>
</protein>
<feature type="compositionally biased region" description="Basic and acidic residues" evidence="1">
    <location>
        <begin position="1"/>
        <end position="11"/>
    </location>
</feature>
<name>A0A855UHQ6_ENTFL</name>
<evidence type="ECO:0000313" key="4">
    <source>
        <dbReference type="Proteomes" id="UP000244140"/>
    </source>
</evidence>
<evidence type="ECO:0000313" key="2">
    <source>
        <dbReference type="EMBL" id="PTN78762.1"/>
    </source>
</evidence>
<feature type="region of interest" description="Disordered" evidence="1">
    <location>
        <begin position="1"/>
        <end position="32"/>
    </location>
</feature>